<dbReference type="InterPro" id="IPR012676">
    <property type="entry name" value="TGS-like"/>
</dbReference>
<dbReference type="InterPro" id="IPR045865">
    <property type="entry name" value="ACT-like_dom_sf"/>
</dbReference>
<evidence type="ECO:0000256" key="1">
    <source>
        <dbReference type="RuleBase" id="RU003847"/>
    </source>
</evidence>
<dbReference type="SUPFAM" id="SSF109604">
    <property type="entry name" value="HD-domain/PDEase-like"/>
    <property type="match status" value="1"/>
</dbReference>
<evidence type="ECO:0000313" key="4">
    <source>
        <dbReference type="Proteomes" id="UP000237056"/>
    </source>
</evidence>
<dbReference type="PANTHER" id="PTHR21262">
    <property type="entry name" value="GUANOSINE-3',5'-BIS DIPHOSPHATE 3'-PYROPHOSPHOHYDROLASE"/>
    <property type="match status" value="1"/>
</dbReference>
<name>A0A2S4N5V5_9FLAO</name>
<dbReference type="OrthoDB" id="9805041at2"/>
<dbReference type="SMART" id="SM00954">
    <property type="entry name" value="RelA_SpoT"/>
    <property type="match status" value="1"/>
</dbReference>
<dbReference type="SUPFAM" id="SSF81301">
    <property type="entry name" value="Nucleotidyltransferase"/>
    <property type="match status" value="1"/>
</dbReference>
<dbReference type="AlphaFoldDB" id="A0A2S4N5V5"/>
<dbReference type="InterPro" id="IPR004095">
    <property type="entry name" value="TGS"/>
</dbReference>
<dbReference type="InterPro" id="IPR004811">
    <property type="entry name" value="RelA/Spo_fam"/>
</dbReference>
<sequence>MIEIDLEEEKKALAREYKELLRVSYQTLTEDDKKLIRKAFDVAVDAHKEQRRKSGEAYIFHPIGVAKIVASEIGLGATGIAAALLHDVVEDTPITVQDLEKMFNPKIAQIVAGLTKISQVKKDMNISLQAENFRKMLLTLNDDVRVILIKIADRLHNMQTMDSMPDYKQVKIASETLYIYAPLAHRLGLYNIKTQLEDLGLKYTEPEIYKDIVAKIKETKEEQEAYIKLVSDVLKKSLDEEGVEYVIKGRPKSIYSIRRKMLVQNVTFDEVYDKFALRIIYKSDPHDEKFIAWKIYSIVTDHYRPSPSRLRDWISSPKSTGYEALHITVMGPKGRWVEIQVRSERMDEIAEKGYAAHYKYKQGATEESGLDTWLNLLKEALENSETNAVDFVEDFKLNLYAKEIFVFTPKGEIKSLPKGATSLDFAFSIHSELGIKTRGTRVNGKLVPLNHELKSGDQIEIITSPNQKPTINWLDYVTTSRAKNKIRNVLNEDIKKIAEEGKELLVRKLRHLKITLNESVVNELVNFFKLKTSLDLFYRVGIGSIENQQLKDYAAQKSNTLINFFKNKIKRNNTSTQEEINRPEISKNYDLLVFGRENDRLDYKLSNCCNPIPGDDVFGFVTINEGIKVHKKDCPNAISLQSNYAYRIMQAKWIDSTQQEFKAILKITGMDTLGLTNELTRVISNQMHVNIQSISLSGDAGIFNGQVTVVVQNNTILKKLIENIRKIDGIDKVSRVYTTS</sequence>
<dbReference type="RefSeq" id="WP_103726728.1">
    <property type="nucleotide sequence ID" value="NZ_PQNY01000014.1"/>
</dbReference>
<accession>A0A2S4N5V5</accession>
<comment type="caution">
    <text evidence="3">The sequence shown here is derived from an EMBL/GenBank/DDBJ whole genome shotgun (WGS) entry which is preliminary data.</text>
</comment>
<dbReference type="CDD" id="cd05399">
    <property type="entry name" value="NT_Rel-Spo_like"/>
    <property type="match status" value="1"/>
</dbReference>
<dbReference type="GO" id="GO:0016301">
    <property type="term" value="F:kinase activity"/>
    <property type="evidence" value="ECO:0007669"/>
    <property type="project" value="UniProtKB-KW"/>
</dbReference>
<gene>
    <name evidence="3" type="ORF">Q361_11443</name>
</gene>
<dbReference type="Gene3D" id="1.10.3210.10">
    <property type="entry name" value="Hypothetical protein af1432"/>
    <property type="match status" value="1"/>
</dbReference>
<dbReference type="Gene3D" id="3.30.70.260">
    <property type="match status" value="1"/>
</dbReference>
<keyword evidence="3" id="KW-0808">Transferase</keyword>
<dbReference type="Proteomes" id="UP000237056">
    <property type="component" value="Unassembled WGS sequence"/>
</dbReference>
<dbReference type="SUPFAM" id="SSF81271">
    <property type="entry name" value="TGS-like"/>
    <property type="match status" value="1"/>
</dbReference>
<organism evidence="3 4">
    <name type="scientific">Flavobacterium croceum DSM 17960</name>
    <dbReference type="NCBI Taxonomy" id="1121886"/>
    <lineage>
        <taxon>Bacteria</taxon>
        <taxon>Pseudomonadati</taxon>
        <taxon>Bacteroidota</taxon>
        <taxon>Flavobacteriia</taxon>
        <taxon>Flavobacteriales</taxon>
        <taxon>Flavobacteriaceae</taxon>
        <taxon>Flavobacterium</taxon>
    </lineage>
</organism>
<evidence type="ECO:0000259" key="2">
    <source>
        <dbReference type="PROSITE" id="PS51880"/>
    </source>
</evidence>
<comment type="similarity">
    <text evidence="1">Belongs to the relA/spoT family.</text>
</comment>
<comment type="function">
    <text evidence="1">In eubacteria ppGpp (guanosine 3'-diphosphate 5'-diphosphate) is a mediator of the stringent response that coordinates a variety of cellular activities in response to changes in nutritional abundance.</text>
</comment>
<dbReference type="GO" id="GO:0015969">
    <property type="term" value="P:guanosine tetraphosphate metabolic process"/>
    <property type="evidence" value="ECO:0007669"/>
    <property type="project" value="InterPro"/>
</dbReference>
<dbReference type="PANTHER" id="PTHR21262:SF31">
    <property type="entry name" value="GTP PYROPHOSPHOKINASE"/>
    <property type="match status" value="1"/>
</dbReference>
<dbReference type="InterPro" id="IPR033655">
    <property type="entry name" value="TGS_RelA/SpoT"/>
</dbReference>
<dbReference type="NCBIfam" id="TIGR00691">
    <property type="entry name" value="spoT_relA"/>
    <property type="match status" value="1"/>
</dbReference>
<dbReference type="Gene3D" id="3.10.20.30">
    <property type="match status" value="1"/>
</dbReference>
<dbReference type="InterPro" id="IPR003607">
    <property type="entry name" value="HD/PDEase_dom"/>
</dbReference>
<dbReference type="Pfam" id="PF13328">
    <property type="entry name" value="HD_4"/>
    <property type="match status" value="1"/>
</dbReference>
<reference evidence="3 4" key="1">
    <citation type="submission" date="2018-01" db="EMBL/GenBank/DDBJ databases">
        <title>Genomic Encyclopedia of Type Strains, Phase I: the one thousand microbial genomes (KMG-I) project.</title>
        <authorList>
            <person name="Goeker M."/>
        </authorList>
    </citation>
    <scope>NUCLEOTIDE SEQUENCE [LARGE SCALE GENOMIC DNA]</scope>
    <source>
        <strain evidence="3 4">DSM 17960</strain>
    </source>
</reference>
<dbReference type="CDD" id="cd01668">
    <property type="entry name" value="TGS_RSH"/>
    <property type="match status" value="1"/>
</dbReference>
<dbReference type="InterPro" id="IPR012675">
    <property type="entry name" value="Beta-grasp_dom_sf"/>
</dbReference>
<dbReference type="GO" id="GO:0005886">
    <property type="term" value="C:plasma membrane"/>
    <property type="evidence" value="ECO:0007669"/>
    <property type="project" value="TreeGrafter"/>
</dbReference>
<dbReference type="FunFam" id="1.10.3210.10:FF:000001">
    <property type="entry name" value="GTP pyrophosphokinase RelA"/>
    <property type="match status" value="1"/>
</dbReference>
<evidence type="ECO:0000313" key="3">
    <source>
        <dbReference type="EMBL" id="POS01097.1"/>
    </source>
</evidence>
<dbReference type="EMBL" id="PQNY01000014">
    <property type="protein sequence ID" value="POS01097.1"/>
    <property type="molecule type" value="Genomic_DNA"/>
</dbReference>
<dbReference type="InterPro" id="IPR007685">
    <property type="entry name" value="RelA_SpoT"/>
</dbReference>
<dbReference type="CDD" id="cd00077">
    <property type="entry name" value="HDc"/>
    <property type="match status" value="1"/>
</dbReference>
<dbReference type="InterPro" id="IPR043519">
    <property type="entry name" value="NT_sf"/>
</dbReference>
<feature type="domain" description="TGS" evidence="2">
    <location>
        <begin position="402"/>
        <end position="463"/>
    </location>
</feature>
<proteinExistence type="inferred from homology"/>
<dbReference type="Gene3D" id="3.30.460.10">
    <property type="entry name" value="Beta Polymerase, domain 2"/>
    <property type="match status" value="1"/>
</dbReference>
<dbReference type="Pfam" id="PF04607">
    <property type="entry name" value="RelA_SpoT"/>
    <property type="match status" value="1"/>
</dbReference>
<keyword evidence="3" id="KW-0418">Kinase</keyword>
<dbReference type="PROSITE" id="PS51880">
    <property type="entry name" value="TGS"/>
    <property type="match status" value="1"/>
</dbReference>
<dbReference type="SUPFAM" id="SSF55021">
    <property type="entry name" value="ACT-like"/>
    <property type="match status" value="1"/>
</dbReference>
<dbReference type="InterPro" id="IPR002912">
    <property type="entry name" value="ACT_dom"/>
</dbReference>
<keyword evidence="4" id="KW-1185">Reference proteome</keyword>
<dbReference type="Pfam" id="PF13291">
    <property type="entry name" value="ACT_4"/>
    <property type="match status" value="1"/>
</dbReference>
<dbReference type="FunFam" id="3.10.20.30:FF:000002">
    <property type="entry name" value="GTP pyrophosphokinase (RelA/SpoT)"/>
    <property type="match status" value="1"/>
</dbReference>
<dbReference type="Pfam" id="PF02824">
    <property type="entry name" value="TGS"/>
    <property type="match status" value="1"/>
</dbReference>
<protein>
    <submittedName>
        <fullName evidence="3">GTP pyrophosphokinase</fullName>
    </submittedName>
</protein>